<evidence type="ECO:0000256" key="3">
    <source>
        <dbReference type="ARBA" id="ARBA00023136"/>
    </source>
</evidence>
<dbReference type="GO" id="GO:0022857">
    <property type="term" value="F:transmembrane transporter activity"/>
    <property type="evidence" value="ECO:0007669"/>
    <property type="project" value="InterPro"/>
</dbReference>
<feature type="transmembrane region" description="Helical" evidence="5">
    <location>
        <begin position="136"/>
        <end position="157"/>
    </location>
</feature>
<keyword evidence="8" id="KW-1185">Reference proteome</keyword>
<dbReference type="PANTHER" id="PTHR11360">
    <property type="entry name" value="MONOCARBOXYLATE TRANSPORTER"/>
    <property type="match status" value="1"/>
</dbReference>
<feature type="transmembrane region" description="Helical" evidence="5">
    <location>
        <begin position="264"/>
        <end position="286"/>
    </location>
</feature>
<evidence type="ECO:0000313" key="7">
    <source>
        <dbReference type="EMBL" id="QDV38547.1"/>
    </source>
</evidence>
<feature type="transmembrane region" description="Helical" evidence="5">
    <location>
        <begin position="111"/>
        <end position="130"/>
    </location>
</feature>
<dbReference type="KEGG" id="tpla:ElP_65020"/>
<feature type="transmembrane region" description="Helical" evidence="5">
    <location>
        <begin position="298"/>
        <end position="317"/>
    </location>
</feature>
<name>A0A518HCI0_9BACT</name>
<feature type="transmembrane region" description="Helical" evidence="5">
    <location>
        <begin position="169"/>
        <end position="188"/>
    </location>
</feature>
<dbReference type="Pfam" id="PF07690">
    <property type="entry name" value="MFS_1"/>
    <property type="match status" value="1"/>
</dbReference>
<dbReference type="SUPFAM" id="SSF103473">
    <property type="entry name" value="MFS general substrate transporter"/>
    <property type="match status" value="1"/>
</dbReference>
<dbReference type="AlphaFoldDB" id="A0A518HCI0"/>
<dbReference type="Gene3D" id="1.20.1250.20">
    <property type="entry name" value="MFS general substrate transporter like domains"/>
    <property type="match status" value="2"/>
</dbReference>
<keyword evidence="1 5" id="KW-0812">Transmembrane</keyword>
<dbReference type="Proteomes" id="UP000317835">
    <property type="component" value="Chromosome"/>
</dbReference>
<dbReference type="InterPro" id="IPR050327">
    <property type="entry name" value="Proton-linked_MCT"/>
</dbReference>
<organism evidence="7 8">
    <name type="scientific">Tautonia plasticadhaerens</name>
    <dbReference type="NCBI Taxonomy" id="2527974"/>
    <lineage>
        <taxon>Bacteria</taxon>
        <taxon>Pseudomonadati</taxon>
        <taxon>Planctomycetota</taxon>
        <taxon>Planctomycetia</taxon>
        <taxon>Isosphaerales</taxon>
        <taxon>Isosphaeraceae</taxon>
        <taxon>Tautonia</taxon>
    </lineage>
</organism>
<sequence length="454" mass="46762">MSTTATPPAPPLPRPPYPALDTPRAEPLPKSPTPGRRRYYYGWVILGVAATAMFMSGPGQSYSMAAFIDPMLADLGLARSQYSLAYLVATLISGSLLPVIGRLLDRKGARLVLPVVAALLGLACLGMSGVGALLGLYLGLTCVRSLGQGALTLVGTWMVSQWFERRRGLAMGLLGLGSTLSFMAFPAGNLAMIEGLGWRGAWVGLGLGVWALLMLPALLLVRNRPEDLGLEPDRIAPPEGAGGSAAGGSYASWTSGQAIRTASFWKVVAALSTSAMVSTGLVFHQVSILGERGLSGGAALSLLTIQAAFACVMSLVGGALADRVAPRRLLATSMALMAVAMTFLLVPVTPGTALIYSALLGLHTGIQRCCGAVTLAGFFGRGHFGSIKGIAMSLVIGASALGPLPLALAKDLLGRYDLALMALMAFPVLAGIAVWSARPPVLPREPAGTAAASA</sequence>
<feature type="transmembrane region" description="Helical" evidence="5">
    <location>
        <begin position="329"/>
        <end position="348"/>
    </location>
</feature>
<proteinExistence type="predicted"/>
<evidence type="ECO:0000313" key="8">
    <source>
        <dbReference type="Proteomes" id="UP000317835"/>
    </source>
</evidence>
<evidence type="ECO:0000259" key="6">
    <source>
        <dbReference type="PROSITE" id="PS50850"/>
    </source>
</evidence>
<feature type="transmembrane region" description="Helical" evidence="5">
    <location>
        <begin position="390"/>
        <end position="409"/>
    </location>
</feature>
<feature type="transmembrane region" description="Helical" evidence="5">
    <location>
        <begin position="415"/>
        <end position="435"/>
    </location>
</feature>
<protein>
    <submittedName>
        <fullName evidence="7">L-galactonate transporter</fullName>
    </submittedName>
</protein>
<dbReference type="InterPro" id="IPR036259">
    <property type="entry name" value="MFS_trans_sf"/>
</dbReference>
<feature type="transmembrane region" description="Helical" evidence="5">
    <location>
        <begin position="82"/>
        <end position="104"/>
    </location>
</feature>
<dbReference type="PROSITE" id="PS50850">
    <property type="entry name" value="MFS"/>
    <property type="match status" value="1"/>
</dbReference>
<evidence type="ECO:0000256" key="4">
    <source>
        <dbReference type="SAM" id="MobiDB-lite"/>
    </source>
</evidence>
<reference evidence="7 8" key="1">
    <citation type="submission" date="2019-02" db="EMBL/GenBank/DDBJ databases">
        <title>Deep-cultivation of Planctomycetes and their phenomic and genomic characterization uncovers novel biology.</title>
        <authorList>
            <person name="Wiegand S."/>
            <person name="Jogler M."/>
            <person name="Boedeker C."/>
            <person name="Pinto D."/>
            <person name="Vollmers J."/>
            <person name="Rivas-Marin E."/>
            <person name="Kohn T."/>
            <person name="Peeters S.H."/>
            <person name="Heuer A."/>
            <person name="Rast P."/>
            <person name="Oberbeckmann S."/>
            <person name="Bunk B."/>
            <person name="Jeske O."/>
            <person name="Meyerdierks A."/>
            <person name="Storesund J.E."/>
            <person name="Kallscheuer N."/>
            <person name="Luecker S."/>
            <person name="Lage O.M."/>
            <person name="Pohl T."/>
            <person name="Merkel B.J."/>
            <person name="Hornburger P."/>
            <person name="Mueller R.-W."/>
            <person name="Bruemmer F."/>
            <person name="Labrenz M."/>
            <person name="Spormann A.M."/>
            <person name="Op den Camp H."/>
            <person name="Overmann J."/>
            <person name="Amann R."/>
            <person name="Jetten M.S.M."/>
            <person name="Mascher T."/>
            <person name="Medema M.H."/>
            <person name="Devos D.P."/>
            <person name="Kaster A.-K."/>
            <person name="Ovreas L."/>
            <person name="Rohde M."/>
            <person name="Galperin M.Y."/>
            <person name="Jogler C."/>
        </authorList>
    </citation>
    <scope>NUCLEOTIDE SEQUENCE [LARGE SCALE GENOMIC DNA]</scope>
    <source>
        <strain evidence="7 8">ElP</strain>
    </source>
</reference>
<dbReference type="RefSeq" id="WP_145277129.1">
    <property type="nucleotide sequence ID" value="NZ_CP036426.1"/>
</dbReference>
<gene>
    <name evidence="7" type="primary">yjjL_2</name>
    <name evidence="7" type="ORF">ElP_65020</name>
</gene>
<feature type="transmembrane region" description="Helical" evidence="5">
    <location>
        <begin position="40"/>
        <end position="62"/>
    </location>
</feature>
<feature type="region of interest" description="Disordered" evidence="4">
    <location>
        <begin position="1"/>
        <end position="31"/>
    </location>
</feature>
<dbReference type="InterPro" id="IPR020846">
    <property type="entry name" value="MFS_dom"/>
</dbReference>
<dbReference type="EMBL" id="CP036426">
    <property type="protein sequence ID" value="QDV38547.1"/>
    <property type="molecule type" value="Genomic_DNA"/>
</dbReference>
<keyword evidence="2 5" id="KW-1133">Transmembrane helix</keyword>
<feature type="compositionally biased region" description="Pro residues" evidence="4">
    <location>
        <begin position="7"/>
        <end position="18"/>
    </location>
</feature>
<dbReference type="InterPro" id="IPR011701">
    <property type="entry name" value="MFS"/>
</dbReference>
<evidence type="ECO:0000256" key="5">
    <source>
        <dbReference type="SAM" id="Phobius"/>
    </source>
</evidence>
<accession>A0A518HCI0</accession>
<feature type="domain" description="Major facilitator superfamily (MFS) profile" evidence="6">
    <location>
        <begin position="45"/>
        <end position="454"/>
    </location>
</feature>
<evidence type="ECO:0000256" key="1">
    <source>
        <dbReference type="ARBA" id="ARBA00022692"/>
    </source>
</evidence>
<dbReference type="OrthoDB" id="182417at2"/>
<keyword evidence="3 5" id="KW-0472">Membrane</keyword>
<dbReference type="PANTHER" id="PTHR11360:SF308">
    <property type="entry name" value="BLL3089 PROTEIN"/>
    <property type="match status" value="1"/>
</dbReference>
<evidence type="ECO:0000256" key="2">
    <source>
        <dbReference type="ARBA" id="ARBA00022989"/>
    </source>
</evidence>
<feature type="transmembrane region" description="Helical" evidence="5">
    <location>
        <begin position="200"/>
        <end position="221"/>
    </location>
</feature>